<dbReference type="GO" id="GO:0008732">
    <property type="term" value="F:L-allo-threonine aldolase activity"/>
    <property type="evidence" value="ECO:0007669"/>
    <property type="project" value="TreeGrafter"/>
</dbReference>
<proteinExistence type="inferred from homology"/>
<dbReference type="InterPro" id="IPR015421">
    <property type="entry name" value="PyrdxlP-dep_Trfase_major"/>
</dbReference>
<evidence type="ECO:0000256" key="4">
    <source>
        <dbReference type="ARBA" id="ARBA00023239"/>
    </source>
</evidence>
<organism evidence="7">
    <name type="scientific">Fusarium oxysporum Fo47</name>
    <dbReference type="NCBI Taxonomy" id="660027"/>
    <lineage>
        <taxon>Eukaryota</taxon>
        <taxon>Fungi</taxon>
        <taxon>Dikarya</taxon>
        <taxon>Ascomycota</taxon>
        <taxon>Pezizomycotina</taxon>
        <taxon>Sordariomycetes</taxon>
        <taxon>Hypocreomycetidae</taxon>
        <taxon>Hypocreales</taxon>
        <taxon>Nectriaceae</taxon>
        <taxon>Fusarium</taxon>
        <taxon>Fusarium oxysporum species complex</taxon>
    </lineage>
</organism>
<dbReference type="HOGENOM" id="CLU_029381_1_1_1"/>
<dbReference type="Proteomes" id="UP000030766">
    <property type="component" value="Unassembled WGS sequence"/>
</dbReference>
<dbReference type="GO" id="GO:0006567">
    <property type="term" value="P:L-threonine catabolic process"/>
    <property type="evidence" value="ECO:0007669"/>
    <property type="project" value="TreeGrafter"/>
</dbReference>
<keyword evidence="4" id="KW-0456">Lyase</keyword>
<sequence length="403" mass="43365">MAINGYIEIESFSQLVNGLVKESPITTRIHEKIQAAKAKASRDFRSDVVTVPVEEMMEAILAASVNDDIYDAEGNPSVKALEAKMVELTGMEAALWAVSGTQGNQICLRTHLTQPPHSVLCDYRAHIQCWESGALPVISQATVTTVHPTNGIHLTLEDVKANMIADGNSDPLSSDPSCLAREHLERHRSPSSRGTSYADYVRSFAVSEGSRPVAMHLDAARVIDSVVAEGVSLKDYAACFDSMSICLAKGIGAPMGSVIVGSKRFIERCKYYRKMLGGGTRQPGMMAAAALSAFEYTVPQFPAIHALSKRAGSQLEDTGYRLALPAQSNMVVLDLAGMDIPGAAFVQYCADAAVTVFPNGRLVFHHQTSEEAVADLVNALKRLLQAKKDGKALNNEAVQRGCL</sequence>
<comment type="similarity">
    <text evidence="2">Belongs to the threonine aldolase family.</text>
</comment>
<evidence type="ECO:0000256" key="3">
    <source>
        <dbReference type="ARBA" id="ARBA00022898"/>
    </source>
</evidence>
<dbReference type="InterPro" id="IPR023603">
    <property type="entry name" value="Low_specificity_L-TA-like"/>
</dbReference>
<feature type="modified residue" description="N6-(pyridoxal phosphate)lysine" evidence="5">
    <location>
        <position position="249"/>
    </location>
</feature>
<comment type="cofactor">
    <cofactor evidence="1">
        <name>pyridoxal 5'-phosphate</name>
        <dbReference type="ChEBI" id="CHEBI:597326"/>
    </cofactor>
</comment>
<reference evidence="7" key="2">
    <citation type="submission" date="2012-06" db="EMBL/GenBank/DDBJ databases">
        <title>Annotation of the Genome Sequence of Fusarium oxysporum Fo47.</title>
        <authorList>
            <consortium name="The Broad Institute Genomics Platform"/>
            <person name="Ma L.-J."/>
            <person name="Corby-Kistler H."/>
            <person name="Broz K."/>
            <person name="Gale L.R."/>
            <person name="Jonkers W."/>
            <person name="O'Donnell K."/>
            <person name="Ploetz R."/>
            <person name="Steinberg C."/>
            <person name="Schwartz D.C."/>
            <person name="VanEtten H."/>
            <person name="Zhou S."/>
            <person name="Young S.K."/>
            <person name="Zeng Q."/>
            <person name="Gargeya S."/>
            <person name="Fitzgerald M."/>
            <person name="Abouelleil A."/>
            <person name="Alvarado L."/>
            <person name="Chapman S.B."/>
            <person name="Gainer-Dewar J."/>
            <person name="Goldberg J."/>
            <person name="Griggs A."/>
            <person name="Gujja S."/>
            <person name="Hansen M."/>
            <person name="Howarth C."/>
            <person name="Imamovic A."/>
            <person name="Ireland A."/>
            <person name="Larimer J."/>
            <person name="McCowan C."/>
            <person name="Murphy C."/>
            <person name="Pearson M."/>
            <person name="Poon T.W."/>
            <person name="Priest M."/>
            <person name="Roberts A."/>
            <person name="Saif S."/>
            <person name="Shea T."/>
            <person name="Sykes S."/>
            <person name="Wortman J."/>
            <person name="Nusbaum C."/>
            <person name="Birren B."/>
        </authorList>
    </citation>
    <scope>NUCLEOTIDE SEQUENCE</scope>
    <source>
        <strain evidence="7">Fo47</strain>
    </source>
</reference>
<dbReference type="InterPro" id="IPR015422">
    <property type="entry name" value="PyrdxlP-dep_Trfase_small"/>
</dbReference>
<evidence type="ECO:0000256" key="5">
    <source>
        <dbReference type="PIRSR" id="PIRSR017617-1"/>
    </source>
</evidence>
<evidence type="ECO:0000256" key="2">
    <source>
        <dbReference type="ARBA" id="ARBA00006966"/>
    </source>
</evidence>
<dbReference type="EMBL" id="JH717906">
    <property type="protein sequence ID" value="EWZ32684.1"/>
    <property type="molecule type" value="Genomic_DNA"/>
</dbReference>
<feature type="domain" description="Aromatic amino acid beta-eliminating lyase/threonine aldolase" evidence="6">
    <location>
        <begin position="43"/>
        <end position="335"/>
    </location>
</feature>
<dbReference type="GO" id="GO:0005829">
    <property type="term" value="C:cytosol"/>
    <property type="evidence" value="ECO:0007669"/>
    <property type="project" value="TreeGrafter"/>
</dbReference>
<reference evidence="7" key="1">
    <citation type="submission" date="2011-06" db="EMBL/GenBank/DDBJ databases">
        <title>The Genome Sequence of Fusarium oxysporum Fo47.</title>
        <authorList>
            <consortium name="The Broad Institute Genome Sequencing Platform"/>
            <person name="Ma L.-J."/>
            <person name="Gale L.R."/>
            <person name="Schwartz D.C."/>
            <person name="Zhou S."/>
            <person name="Corby-Kistler H."/>
            <person name="Young S.K."/>
            <person name="Zeng Q."/>
            <person name="Gargeya S."/>
            <person name="Fitzgerald M."/>
            <person name="Haas B."/>
            <person name="Abouelleil A."/>
            <person name="Alvarado L."/>
            <person name="Arachchi H.M."/>
            <person name="Berlin A."/>
            <person name="Brown A."/>
            <person name="Chapman S.B."/>
            <person name="Chen Z."/>
            <person name="Dunbar C."/>
            <person name="Freedman E."/>
            <person name="Gearin G."/>
            <person name="Gellesch M."/>
            <person name="Goldberg J."/>
            <person name="Griggs A."/>
            <person name="Gujja S."/>
            <person name="Heiman D."/>
            <person name="Howarth C."/>
            <person name="Larson L."/>
            <person name="Lui A."/>
            <person name="MacDonald P.J.P."/>
            <person name="Mehta T."/>
            <person name="Montmayeur A."/>
            <person name="Murphy C."/>
            <person name="Neiman D."/>
            <person name="Pearson M."/>
            <person name="Priest M."/>
            <person name="Roberts A."/>
            <person name="Saif S."/>
            <person name="Shea T."/>
            <person name="Shenoy N."/>
            <person name="Sisk P."/>
            <person name="Stolte C."/>
            <person name="Sykes S."/>
            <person name="Wortman J."/>
            <person name="Nusbaum C."/>
            <person name="Birren B."/>
        </authorList>
    </citation>
    <scope>NUCLEOTIDE SEQUENCE [LARGE SCALE GENOMIC DNA]</scope>
    <source>
        <strain evidence="7">Fo47</strain>
    </source>
</reference>
<dbReference type="VEuPathDB" id="FungiDB:FOZG_14220"/>
<dbReference type="PANTHER" id="PTHR48097:SF9">
    <property type="entry name" value="L-THREONINE ALDOLASE"/>
    <property type="match status" value="1"/>
</dbReference>
<evidence type="ECO:0000256" key="1">
    <source>
        <dbReference type="ARBA" id="ARBA00001933"/>
    </source>
</evidence>
<protein>
    <submittedName>
        <fullName evidence="7">Threonine aldolase</fullName>
    </submittedName>
</protein>
<dbReference type="InterPro" id="IPR015424">
    <property type="entry name" value="PyrdxlP-dep_Trfase"/>
</dbReference>
<dbReference type="PANTHER" id="PTHR48097">
    <property type="entry name" value="L-THREONINE ALDOLASE-RELATED"/>
    <property type="match status" value="1"/>
</dbReference>
<dbReference type="Gene3D" id="3.40.640.10">
    <property type="entry name" value="Type I PLP-dependent aspartate aminotransferase-like (Major domain)"/>
    <property type="match status" value="1"/>
</dbReference>
<dbReference type="AlphaFoldDB" id="W9JQ90"/>
<dbReference type="Pfam" id="PF01212">
    <property type="entry name" value="Beta_elim_lyase"/>
    <property type="match status" value="1"/>
</dbReference>
<name>W9JQ90_FUSOX</name>
<keyword evidence="3" id="KW-0663">Pyridoxal phosphate</keyword>
<gene>
    <name evidence="7" type="ORF">FOZG_14220</name>
</gene>
<evidence type="ECO:0000259" key="6">
    <source>
        <dbReference type="Pfam" id="PF01212"/>
    </source>
</evidence>
<dbReference type="GO" id="GO:0006545">
    <property type="term" value="P:glycine biosynthetic process"/>
    <property type="evidence" value="ECO:0007669"/>
    <property type="project" value="TreeGrafter"/>
</dbReference>
<dbReference type="FunFam" id="3.40.640.10:FF:000030">
    <property type="entry name" value="Low-specificity L-threonine aldolase"/>
    <property type="match status" value="1"/>
</dbReference>
<evidence type="ECO:0000313" key="7">
    <source>
        <dbReference type="EMBL" id="EWZ32684.1"/>
    </source>
</evidence>
<accession>W9JQ90</accession>
<dbReference type="Gene3D" id="3.90.1150.10">
    <property type="entry name" value="Aspartate Aminotransferase, domain 1"/>
    <property type="match status" value="1"/>
</dbReference>
<dbReference type="PIRSF" id="PIRSF017617">
    <property type="entry name" value="Thr_aldolase"/>
    <property type="match status" value="1"/>
</dbReference>
<dbReference type="InterPro" id="IPR001597">
    <property type="entry name" value="ArAA_b-elim_lyase/Thr_aldolase"/>
</dbReference>
<dbReference type="SUPFAM" id="SSF53383">
    <property type="entry name" value="PLP-dependent transferases"/>
    <property type="match status" value="1"/>
</dbReference>